<evidence type="ECO:0000256" key="1">
    <source>
        <dbReference type="SAM" id="MobiDB-lite"/>
    </source>
</evidence>
<dbReference type="Proteomes" id="UP000250235">
    <property type="component" value="Unassembled WGS sequence"/>
</dbReference>
<evidence type="ECO:0000313" key="2">
    <source>
        <dbReference type="EMBL" id="KZV55068.1"/>
    </source>
</evidence>
<organism evidence="2 3">
    <name type="scientific">Dorcoceras hygrometricum</name>
    <dbReference type="NCBI Taxonomy" id="472368"/>
    <lineage>
        <taxon>Eukaryota</taxon>
        <taxon>Viridiplantae</taxon>
        <taxon>Streptophyta</taxon>
        <taxon>Embryophyta</taxon>
        <taxon>Tracheophyta</taxon>
        <taxon>Spermatophyta</taxon>
        <taxon>Magnoliopsida</taxon>
        <taxon>eudicotyledons</taxon>
        <taxon>Gunneridae</taxon>
        <taxon>Pentapetalae</taxon>
        <taxon>asterids</taxon>
        <taxon>lamiids</taxon>
        <taxon>Lamiales</taxon>
        <taxon>Gesneriaceae</taxon>
        <taxon>Didymocarpoideae</taxon>
        <taxon>Trichosporeae</taxon>
        <taxon>Loxocarpinae</taxon>
        <taxon>Dorcoceras</taxon>
    </lineage>
</organism>
<feature type="region of interest" description="Disordered" evidence="1">
    <location>
        <begin position="98"/>
        <end position="132"/>
    </location>
</feature>
<evidence type="ECO:0000313" key="3">
    <source>
        <dbReference type="Proteomes" id="UP000250235"/>
    </source>
</evidence>
<reference evidence="2 3" key="1">
    <citation type="journal article" date="2015" name="Proc. Natl. Acad. Sci. U.S.A.">
        <title>The resurrection genome of Boea hygrometrica: A blueprint for survival of dehydration.</title>
        <authorList>
            <person name="Xiao L."/>
            <person name="Yang G."/>
            <person name="Zhang L."/>
            <person name="Yang X."/>
            <person name="Zhao S."/>
            <person name="Ji Z."/>
            <person name="Zhou Q."/>
            <person name="Hu M."/>
            <person name="Wang Y."/>
            <person name="Chen M."/>
            <person name="Xu Y."/>
            <person name="Jin H."/>
            <person name="Xiao X."/>
            <person name="Hu G."/>
            <person name="Bao F."/>
            <person name="Hu Y."/>
            <person name="Wan P."/>
            <person name="Li L."/>
            <person name="Deng X."/>
            <person name="Kuang T."/>
            <person name="Xiang C."/>
            <person name="Zhu J.K."/>
            <person name="Oliver M.J."/>
            <person name="He Y."/>
        </authorList>
    </citation>
    <scope>NUCLEOTIDE SEQUENCE [LARGE SCALE GENOMIC DNA]</scope>
    <source>
        <strain evidence="3">cv. XS01</strain>
    </source>
</reference>
<name>A0A2Z7DCJ0_9LAMI</name>
<sequence>MHDAKVGRTPEDALQDRDLPEASPLFRECFRGSCPGVMKSPAQRIRGSRKVSTEIFFLHRLSPSINISIVGASPDTLLTPSDLWFVVADIKEERRAFPSLDARRHSLRSRRDGVSGNLAGQSGSSAGRSPHP</sequence>
<feature type="compositionally biased region" description="Polar residues" evidence="1">
    <location>
        <begin position="118"/>
        <end position="132"/>
    </location>
</feature>
<accession>A0A2Z7DCJ0</accession>
<feature type="compositionally biased region" description="Basic and acidic residues" evidence="1">
    <location>
        <begin position="98"/>
        <end position="113"/>
    </location>
</feature>
<protein>
    <submittedName>
        <fullName evidence="2">Uncharacterized protein</fullName>
    </submittedName>
</protein>
<dbReference type="AlphaFoldDB" id="A0A2Z7DCJ0"/>
<dbReference type="EMBL" id="KQ989021">
    <property type="protein sequence ID" value="KZV55068.1"/>
    <property type="molecule type" value="Genomic_DNA"/>
</dbReference>
<proteinExistence type="predicted"/>
<keyword evidence="3" id="KW-1185">Reference proteome</keyword>
<gene>
    <name evidence="2" type="ORF">F511_13857</name>
</gene>